<feature type="transmembrane region" description="Helical" evidence="1">
    <location>
        <begin position="12"/>
        <end position="32"/>
    </location>
</feature>
<evidence type="ECO:0000313" key="2">
    <source>
        <dbReference type="EMBL" id="TRO63325.1"/>
    </source>
</evidence>
<sequence length="135" mass="14085">MIKVKSGLPSLVKRDILMIIGSVAGAFITYLLNTELNTGAVLAAGVTGLFGSFLPFLNQRSQSFKNLPAAIYCGAFAGMTAEFLAEGFAFIILAGTFSGLLLIFSKETLNGFGGKLGTIAFGGVAAMTFILFLIS</sequence>
<name>A0A550HXC9_9FLAO</name>
<keyword evidence="1" id="KW-1133">Transmembrane helix</keyword>
<dbReference type="Proteomes" id="UP000315131">
    <property type="component" value="Unassembled WGS sequence"/>
</dbReference>
<evidence type="ECO:0000256" key="1">
    <source>
        <dbReference type="SAM" id="Phobius"/>
    </source>
</evidence>
<gene>
    <name evidence="2" type="ORF">FGM01_13745</name>
</gene>
<dbReference type="RefSeq" id="WP_143411766.1">
    <property type="nucleotide sequence ID" value="NZ_VHSF01000004.1"/>
</dbReference>
<accession>A0A550HXC9</accession>
<dbReference type="AlphaFoldDB" id="A0A550HXC9"/>
<feature type="transmembrane region" description="Helical" evidence="1">
    <location>
        <begin position="87"/>
        <end position="104"/>
    </location>
</feature>
<proteinExistence type="predicted"/>
<evidence type="ECO:0000313" key="3">
    <source>
        <dbReference type="Proteomes" id="UP000315131"/>
    </source>
</evidence>
<evidence type="ECO:0008006" key="4">
    <source>
        <dbReference type="Google" id="ProtNLM"/>
    </source>
</evidence>
<dbReference type="EMBL" id="VHSF01000004">
    <property type="protein sequence ID" value="TRO63325.1"/>
    <property type="molecule type" value="Genomic_DNA"/>
</dbReference>
<comment type="caution">
    <text evidence="2">The sequence shown here is derived from an EMBL/GenBank/DDBJ whole genome shotgun (WGS) entry which is preliminary data.</text>
</comment>
<feature type="transmembrane region" description="Helical" evidence="1">
    <location>
        <begin position="116"/>
        <end position="134"/>
    </location>
</feature>
<dbReference type="OrthoDB" id="6333271at2"/>
<feature type="transmembrane region" description="Helical" evidence="1">
    <location>
        <begin position="38"/>
        <end position="57"/>
    </location>
</feature>
<reference evidence="2 3" key="1">
    <citation type="submission" date="2019-06" db="EMBL/GenBank/DDBJ databases">
        <title>Gramella sabulilitoris sp. nov., isolated from a marine sand.</title>
        <authorList>
            <person name="Yoon J.-H."/>
        </authorList>
    </citation>
    <scope>NUCLEOTIDE SEQUENCE [LARGE SCALE GENOMIC DNA]</scope>
    <source>
        <strain evidence="2 3">HSMS-1</strain>
    </source>
</reference>
<keyword evidence="3" id="KW-1185">Reference proteome</keyword>
<organism evidence="2 3">
    <name type="scientific">Christiangramia sabulilitoris</name>
    <dbReference type="NCBI Taxonomy" id="2583991"/>
    <lineage>
        <taxon>Bacteria</taxon>
        <taxon>Pseudomonadati</taxon>
        <taxon>Bacteroidota</taxon>
        <taxon>Flavobacteriia</taxon>
        <taxon>Flavobacteriales</taxon>
        <taxon>Flavobacteriaceae</taxon>
        <taxon>Christiangramia</taxon>
    </lineage>
</organism>
<keyword evidence="1" id="KW-0812">Transmembrane</keyword>
<protein>
    <recommendedName>
        <fullName evidence="4">ZIP family metal transporter</fullName>
    </recommendedName>
</protein>
<keyword evidence="1" id="KW-0472">Membrane</keyword>